<feature type="transmembrane region" description="Helical" evidence="1">
    <location>
        <begin position="54"/>
        <end position="75"/>
    </location>
</feature>
<comment type="caution">
    <text evidence="2">The sequence shown here is derived from an EMBL/GenBank/DDBJ whole genome shotgun (WGS) entry which is preliminary data.</text>
</comment>
<name>A0ABT3DXY8_9XANT</name>
<sequence>MPPTEVTSVLVANSCEPFTASVLVAATRPAATLVTVRSLPALPTLTVLDGVVPAYAYVTPLMALLFVATTALVVLEEPSATSSWLADAVALLPMAIAPCVCELAALPMAIESRPAAVLSADQSE</sequence>
<reference evidence="2 3" key="1">
    <citation type="submission" date="2022-06" db="EMBL/GenBank/DDBJ databases">
        <title>Dynamics of rice microbiomes reveals core vertical transmitted seed endophytes.</title>
        <authorList>
            <person name="Liao K."/>
            <person name="Zhang X."/>
        </authorList>
    </citation>
    <scope>NUCLEOTIDE SEQUENCE [LARGE SCALE GENOMIC DNA]</scope>
    <source>
        <strain evidence="2 3">YT10-10-1</strain>
    </source>
</reference>
<dbReference type="EMBL" id="JANFWR010000020">
    <property type="protein sequence ID" value="MCW0400366.1"/>
    <property type="molecule type" value="Genomic_DNA"/>
</dbReference>
<organism evidence="2 3">
    <name type="scientific">Xanthomonas sacchari</name>
    <dbReference type="NCBI Taxonomy" id="56458"/>
    <lineage>
        <taxon>Bacteria</taxon>
        <taxon>Pseudomonadati</taxon>
        <taxon>Pseudomonadota</taxon>
        <taxon>Gammaproteobacteria</taxon>
        <taxon>Lysobacterales</taxon>
        <taxon>Lysobacteraceae</taxon>
        <taxon>Xanthomonas</taxon>
    </lineage>
</organism>
<evidence type="ECO:0000256" key="1">
    <source>
        <dbReference type="SAM" id="Phobius"/>
    </source>
</evidence>
<evidence type="ECO:0000313" key="3">
    <source>
        <dbReference type="Proteomes" id="UP001320843"/>
    </source>
</evidence>
<gene>
    <name evidence="2" type="ORF">NB700_002922</name>
</gene>
<keyword evidence="1" id="KW-0472">Membrane</keyword>
<keyword evidence="3" id="KW-1185">Reference proteome</keyword>
<keyword evidence="1" id="KW-1133">Transmembrane helix</keyword>
<proteinExistence type="predicted"/>
<protein>
    <submittedName>
        <fullName evidence="2">Uncharacterized protein</fullName>
    </submittedName>
</protein>
<accession>A0ABT3DXY8</accession>
<evidence type="ECO:0000313" key="2">
    <source>
        <dbReference type="EMBL" id="MCW0400366.1"/>
    </source>
</evidence>
<dbReference type="Proteomes" id="UP001320843">
    <property type="component" value="Unassembled WGS sequence"/>
</dbReference>
<keyword evidence="1" id="KW-0812">Transmembrane</keyword>